<reference evidence="2 3" key="1">
    <citation type="submission" date="2024-07" db="EMBL/GenBank/DDBJ databases">
        <title>Uliginosibacterium flavum JJ3220;KACC:17644.</title>
        <authorList>
            <person name="Kim M.K."/>
        </authorList>
    </citation>
    <scope>NUCLEOTIDE SEQUENCE [LARGE SCALE GENOMIC DNA]</scope>
    <source>
        <strain evidence="2 3">KACC:17644</strain>
    </source>
</reference>
<dbReference type="Gene3D" id="1.10.260.40">
    <property type="entry name" value="lambda repressor-like DNA-binding domains"/>
    <property type="match status" value="1"/>
</dbReference>
<name>A0ABV2TG83_9RHOO</name>
<dbReference type="InterPro" id="IPR010982">
    <property type="entry name" value="Lambda_DNA-bd_dom_sf"/>
</dbReference>
<gene>
    <name evidence="2" type="ORF">ABXR19_01960</name>
</gene>
<dbReference type="PROSITE" id="PS50943">
    <property type="entry name" value="HTH_CROC1"/>
    <property type="match status" value="1"/>
</dbReference>
<comment type="caution">
    <text evidence="2">The sequence shown here is derived from an EMBL/GenBank/DDBJ whole genome shotgun (WGS) entry which is preliminary data.</text>
</comment>
<evidence type="ECO:0000259" key="1">
    <source>
        <dbReference type="PROSITE" id="PS50943"/>
    </source>
</evidence>
<evidence type="ECO:0000313" key="2">
    <source>
        <dbReference type="EMBL" id="MET7012936.1"/>
    </source>
</evidence>
<protein>
    <submittedName>
        <fullName evidence="2">Helix-turn-helix transcriptional regulator</fullName>
    </submittedName>
</protein>
<dbReference type="SMART" id="SM00530">
    <property type="entry name" value="HTH_XRE"/>
    <property type="match status" value="1"/>
</dbReference>
<dbReference type="CDD" id="cd00093">
    <property type="entry name" value="HTH_XRE"/>
    <property type="match status" value="1"/>
</dbReference>
<evidence type="ECO:0000313" key="3">
    <source>
        <dbReference type="Proteomes" id="UP001549691"/>
    </source>
</evidence>
<dbReference type="InterPro" id="IPR001387">
    <property type="entry name" value="Cro/C1-type_HTH"/>
</dbReference>
<organism evidence="2 3">
    <name type="scientific">Uliginosibacterium flavum</name>
    <dbReference type="NCBI Taxonomy" id="1396831"/>
    <lineage>
        <taxon>Bacteria</taxon>
        <taxon>Pseudomonadati</taxon>
        <taxon>Pseudomonadota</taxon>
        <taxon>Betaproteobacteria</taxon>
        <taxon>Rhodocyclales</taxon>
        <taxon>Zoogloeaceae</taxon>
        <taxon>Uliginosibacterium</taxon>
    </lineage>
</organism>
<proteinExistence type="predicted"/>
<keyword evidence="3" id="KW-1185">Reference proteome</keyword>
<accession>A0ABV2TG83</accession>
<dbReference type="Proteomes" id="UP001549691">
    <property type="component" value="Unassembled WGS sequence"/>
</dbReference>
<dbReference type="SUPFAM" id="SSF47413">
    <property type="entry name" value="lambda repressor-like DNA-binding domains"/>
    <property type="match status" value="1"/>
</dbReference>
<dbReference type="Pfam" id="PF01381">
    <property type="entry name" value="HTH_3"/>
    <property type="match status" value="1"/>
</dbReference>
<dbReference type="RefSeq" id="WP_354599401.1">
    <property type="nucleotide sequence ID" value="NZ_JBEWZI010000002.1"/>
</dbReference>
<sequence length="109" mass="12054">MRKEKGATLEQLAFDARTDASNLSRVELGKQTPSSELLMRIAAALGTNVSTLYQITGSVEATGTALQADDYAEDAVELRCTFRVLNAENRRLTVEYVKLLYRLQESKPA</sequence>
<dbReference type="EMBL" id="JBEWZI010000002">
    <property type="protein sequence ID" value="MET7012936.1"/>
    <property type="molecule type" value="Genomic_DNA"/>
</dbReference>
<feature type="domain" description="HTH cro/C1-type" evidence="1">
    <location>
        <begin position="1"/>
        <end position="52"/>
    </location>
</feature>